<dbReference type="AlphaFoldDB" id="A0A1D2A681"/>
<name>A0A1D2A681_AUXPR</name>
<feature type="compositionally biased region" description="Polar residues" evidence="3">
    <location>
        <begin position="1"/>
        <end position="10"/>
    </location>
</feature>
<protein>
    <submittedName>
        <fullName evidence="6">Uncharacterized protein</fullName>
    </submittedName>
</protein>
<dbReference type="InterPro" id="IPR016848">
    <property type="entry name" value="RNase_P/MRP_Rpp29-subunit"/>
</dbReference>
<comment type="similarity">
    <text evidence="2">Belongs to the eukaryotic/archaeal RNase P protein component 1 family.</text>
</comment>
<dbReference type="GO" id="GO:0005634">
    <property type="term" value="C:nucleus"/>
    <property type="evidence" value="ECO:0007669"/>
    <property type="project" value="UniProtKB-SubCell"/>
</dbReference>
<dbReference type="GO" id="GO:0033204">
    <property type="term" value="F:ribonuclease P RNA binding"/>
    <property type="evidence" value="ECO:0007669"/>
    <property type="project" value="InterPro"/>
</dbReference>
<dbReference type="GO" id="GO:0006364">
    <property type="term" value="P:rRNA processing"/>
    <property type="evidence" value="ECO:0007669"/>
    <property type="project" value="TreeGrafter"/>
</dbReference>
<dbReference type="PANTHER" id="PTHR13348">
    <property type="entry name" value="RIBONUCLEASE P SUBUNIT P29"/>
    <property type="match status" value="1"/>
</dbReference>
<evidence type="ECO:0000313" key="6">
    <source>
        <dbReference type="EMBL" id="JAT74722.1"/>
    </source>
</evidence>
<dbReference type="Gene3D" id="2.30.30.210">
    <property type="entry name" value="Ribonuclease P/MRP, subunit p29"/>
    <property type="match status" value="1"/>
</dbReference>
<evidence type="ECO:0000313" key="5">
    <source>
        <dbReference type="EMBL" id="JAT71118.1"/>
    </source>
</evidence>
<reference evidence="6" key="1">
    <citation type="submission" date="2015-08" db="EMBL/GenBank/DDBJ databases">
        <authorList>
            <person name="Babu N.S."/>
            <person name="Beckwith C.J."/>
            <person name="Beseler K.G."/>
            <person name="Brison A."/>
            <person name="Carone J.V."/>
            <person name="Caskin T.P."/>
            <person name="Diamond M."/>
            <person name="Durham M.E."/>
            <person name="Foxe J.M."/>
            <person name="Go M."/>
            <person name="Henderson B.A."/>
            <person name="Jones I.B."/>
            <person name="McGettigan J.A."/>
            <person name="Micheletti S.J."/>
            <person name="Nasrallah M.E."/>
            <person name="Ortiz D."/>
            <person name="Piller C.R."/>
            <person name="Privatt S.R."/>
            <person name="Schneider S.L."/>
            <person name="Sharp S."/>
            <person name="Smith T.C."/>
            <person name="Stanton J.D."/>
            <person name="Ullery H.E."/>
            <person name="Wilson R.J."/>
            <person name="Serrano M.G."/>
            <person name="Buck G."/>
            <person name="Lee V."/>
            <person name="Wang Y."/>
            <person name="Carvalho R."/>
            <person name="Voegtly L."/>
            <person name="Shi R."/>
            <person name="Duckworth R."/>
            <person name="Johnson A."/>
            <person name="Loviza R."/>
            <person name="Walstead R."/>
            <person name="Shah Z."/>
            <person name="Kiflezghi M."/>
            <person name="Wade K."/>
            <person name="Ball S.L."/>
            <person name="Bradley K.W."/>
            <person name="Asai D.J."/>
            <person name="Bowman C.A."/>
            <person name="Russell D.A."/>
            <person name="Pope W.H."/>
            <person name="Jacobs-Sera D."/>
            <person name="Hendrix R.W."/>
            <person name="Hatfull G.F."/>
        </authorList>
    </citation>
    <scope>NUCLEOTIDE SEQUENCE</scope>
</reference>
<organism evidence="6">
    <name type="scientific">Auxenochlorella protothecoides</name>
    <name type="common">Green microalga</name>
    <name type="synonym">Chlorella protothecoides</name>
    <dbReference type="NCBI Taxonomy" id="3075"/>
    <lineage>
        <taxon>Eukaryota</taxon>
        <taxon>Viridiplantae</taxon>
        <taxon>Chlorophyta</taxon>
        <taxon>core chlorophytes</taxon>
        <taxon>Trebouxiophyceae</taxon>
        <taxon>Chlorellales</taxon>
        <taxon>Chlorellaceae</taxon>
        <taxon>Auxenochlorella</taxon>
    </lineage>
</organism>
<dbReference type="EMBL" id="GDKF01008116">
    <property type="protein sequence ID" value="JAT70506.1"/>
    <property type="molecule type" value="Transcribed_RNA"/>
</dbReference>
<feature type="region of interest" description="Disordered" evidence="3">
    <location>
        <begin position="1"/>
        <end position="27"/>
    </location>
</feature>
<dbReference type="GO" id="GO:0000172">
    <property type="term" value="C:ribonuclease MRP complex"/>
    <property type="evidence" value="ECO:0007669"/>
    <property type="project" value="InterPro"/>
</dbReference>
<dbReference type="PANTHER" id="PTHR13348:SF0">
    <property type="entry name" value="RIBONUCLEASE P PROTEIN SUBUNIT P29"/>
    <property type="match status" value="1"/>
</dbReference>
<evidence type="ECO:0000256" key="2">
    <source>
        <dbReference type="ARBA" id="ARBA00006181"/>
    </source>
</evidence>
<dbReference type="InterPro" id="IPR002730">
    <property type="entry name" value="Rpp29/RNP1"/>
</dbReference>
<accession>A0A1D2A681</accession>
<sequence length="255" mass="26650">MSKVDGSTSAAKKRRLAKLEGSNPKTSTNTIEVKSIASPSLVSAAAVAPPHPVYDALPRGLLAAEVLKVPPPARDPQAAVEALVGGLVSGNGARSSAPYSLRMQDKSILLENPVKAKSKGGGARQTAKRARRQGGTLSAAALATVTYLGLLPVHALWRAYAERLAARDPGVTLEAYRDRLLGAELHGALVRVKACAARPDAAGLTGIVALSRPHSLVLVTPGDRRIRIPRQNSTLELLMGTRLVALEYGEDVGQG</sequence>
<dbReference type="EMBL" id="GDKF01003900">
    <property type="protein sequence ID" value="JAT74722.1"/>
    <property type="molecule type" value="Transcribed_RNA"/>
</dbReference>
<dbReference type="EMBL" id="GDKF01007504">
    <property type="protein sequence ID" value="JAT71118.1"/>
    <property type="molecule type" value="Transcribed_RNA"/>
</dbReference>
<dbReference type="GO" id="GO:0030677">
    <property type="term" value="C:ribonuclease P complex"/>
    <property type="evidence" value="ECO:0007669"/>
    <property type="project" value="InterPro"/>
</dbReference>
<dbReference type="SUPFAM" id="SSF101744">
    <property type="entry name" value="Rof/RNase P subunit-like"/>
    <property type="match status" value="1"/>
</dbReference>
<dbReference type="InterPro" id="IPR023534">
    <property type="entry name" value="Rof/RNase_P-like"/>
</dbReference>
<proteinExistence type="inferred from homology"/>
<dbReference type="GO" id="GO:0001682">
    <property type="term" value="P:tRNA 5'-leader removal"/>
    <property type="evidence" value="ECO:0007669"/>
    <property type="project" value="InterPro"/>
</dbReference>
<evidence type="ECO:0000313" key="4">
    <source>
        <dbReference type="EMBL" id="JAT70506.1"/>
    </source>
</evidence>
<gene>
    <name evidence="6" type="ORF">g.88035</name>
    <name evidence="4" type="ORF">g.88043</name>
    <name evidence="5" type="ORF">g.88060</name>
</gene>
<dbReference type="InterPro" id="IPR036980">
    <property type="entry name" value="RNase_P/MRP_Rpp29_sf"/>
</dbReference>
<comment type="subcellular location">
    <subcellularLocation>
        <location evidence="1">Nucleus</location>
    </subcellularLocation>
</comment>
<evidence type="ECO:0000256" key="3">
    <source>
        <dbReference type="SAM" id="MobiDB-lite"/>
    </source>
</evidence>
<dbReference type="Pfam" id="PF01868">
    <property type="entry name" value="RNase_P-MRP_p29"/>
    <property type="match status" value="1"/>
</dbReference>
<evidence type="ECO:0000256" key="1">
    <source>
        <dbReference type="ARBA" id="ARBA00004123"/>
    </source>
</evidence>